<feature type="compositionally biased region" description="Basic and acidic residues" evidence="1">
    <location>
        <begin position="34"/>
        <end position="44"/>
    </location>
</feature>
<dbReference type="PANTHER" id="PTHR37159:SF1">
    <property type="entry name" value="GH11867P"/>
    <property type="match status" value="1"/>
</dbReference>
<accession>A0A8K0NWD2</accession>
<gene>
    <name evidence="3" type="ORF">J437_LFUL002136</name>
</gene>
<keyword evidence="2" id="KW-0812">Transmembrane</keyword>
<evidence type="ECO:0000256" key="2">
    <source>
        <dbReference type="SAM" id="Phobius"/>
    </source>
</evidence>
<evidence type="ECO:0000313" key="4">
    <source>
        <dbReference type="Proteomes" id="UP000792457"/>
    </source>
</evidence>
<keyword evidence="2" id="KW-1133">Transmembrane helix</keyword>
<evidence type="ECO:0000313" key="3">
    <source>
        <dbReference type="EMBL" id="KAG8222139.1"/>
    </source>
</evidence>
<sequence length="163" mass="17994">MGPTFYSPWICLISLRPAAHSVDGGRGKSLAMAPHERRSEKLMSRDSALNGKPVKESVANAATERLRILLEEGPKVPATGAGIGGCQGTPLELPPWFDWDKFQRGQRYFRHNMFAMFVAKLSGLLVLLAIPSVLRVLVLTKQSSTPGTAFKRYLSTLTHMLSW</sequence>
<keyword evidence="2" id="KW-0472">Membrane</keyword>
<comment type="caution">
    <text evidence="3">The sequence shown here is derived from an EMBL/GenBank/DDBJ whole genome shotgun (WGS) entry which is preliminary data.</text>
</comment>
<name>A0A8K0NWD2_LADFU</name>
<feature type="transmembrane region" description="Helical" evidence="2">
    <location>
        <begin position="113"/>
        <end position="134"/>
    </location>
</feature>
<reference evidence="3" key="2">
    <citation type="submission" date="2017-10" db="EMBL/GenBank/DDBJ databases">
        <title>Ladona fulva Genome sequencing and assembly.</title>
        <authorList>
            <person name="Murali S."/>
            <person name="Richards S."/>
            <person name="Bandaranaike D."/>
            <person name="Bellair M."/>
            <person name="Blankenburg K."/>
            <person name="Chao H."/>
            <person name="Dinh H."/>
            <person name="Doddapaneni H."/>
            <person name="Dugan-Rocha S."/>
            <person name="Elkadiri S."/>
            <person name="Gnanaolivu R."/>
            <person name="Hernandez B."/>
            <person name="Skinner E."/>
            <person name="Javaid M."/>
            <person name="Lee S."/>
            <person name="Li M."/>
            <person name="Ming W."/>
            <person name="Munidasa M."/>
            <person name="Muniz J."/>
            <person name="Nguyen L."/>
            <person name="Hughes D."/>
            <person name="Osuji N."/>
            <person name="Pu L.-L."/>
            <person name="Puazo M."/>
            <person name="Qu C."/>
            <person name="Quiroz J."/>
            <person name="Raj R."/>
            <person name="Weissenberger G."/>
            <person name="Xin Y."/>
            <person name="Zou X."/>
            <person name="Han Y."/>
            <person name="Worley K."/>
            <person name="Muzny D."/>
            <person name="Gibbs R."/>
        </authorList>
    </citation>
    <scope>NUCLEOTIDE SEQUENCE</scope>
    <source>
        <strain evidence="3">Sampled in the wild</strain>
    </source>
</reference>
<dbReference type="AlphaFoldDB" id="A0A8K0NWD2"/>
<reference evidence="3" key="1">
    <citation type="submission" date="2013-04" db="EMBL/GenBank/DDBJ databases">
        <authorList>
            <person name="Qu J."/>
            <person name="Murali S.C."/>
            <person name="Bandaranaike D."/>
            <person name="Bellair M."/>
            <person name="Blankenburg K."/>
            <person name="Chao H."/>
            <person name="Dinh H."/>
            <person name="Doddapaneni H."/>
            <person name="Downs B."/>
            <person name="Dugan-Rocha S."/>
            <person name="Elkadiri S."/>
            <person name="Gnanaolivu R.D."/>
            <person name="Hernandez B."/>
            <person name="Javaid M."/>
            <person name="Jayaseelan J.C."/>
            <person name="Lee S."/>
            <person name="Li M."/>
            <person name="Ming W."/>
            <person name="Munidasa M."/>
            <person name="Muniz J."/>
            <person name="Nguyen L."/>
            <person name="Ongeri F."/>
            <person name="Osuji N."/>
            <person name="Pu L.-L."/>
            <person name="Puazo M."/>
            <person name="Qu C."/>
            <person name="Quiroz J."/>
            <person name="Raj R."/>
            <person name="Weissenberger G."/>
            <person name="Xin Y."/>
            <person name="Zou X."/>
            <person name="Han Y."/>
            <person name="Richards S."/>
            <person name="Worley K."/>
            <person name="Muzny D."/>
            <person name="Gibbs R."/>
        </authorList>
    </citation>
    <scope>NUCLEOTIDE SEQUENCE</scope>
    <source>
        <strain evidence="3">Sampled in the wild</strain>
    </source>
</reference>
<proteinExistence type="predicted"/>
<dbReference type="PANTHER" id="PTHR37159">
    <property type="entry name" value="GH11867P"/>
    <property type="match status" value="1"/>
</dbReference>
<feature type="non-terminal residue" evidence="3">
    <location>
        <position position="1"/>
    </location>
</feature>
<dbReference type="Proteomes" id="UP000792457">
    <property type="component" value="Unassembled WGS sequence"/>
</dbReference>
<keyword evidence="4" id="KW-1185">Reference proteome</keyword>
<evidence type="ECO:0000256" key="1">
    <source>
        <dbReference type="SAM" id="MobiDB-lite"/>
    </source>
</evidence>
<feature type="region of interest" description="Disordered" evidence="1">
    <location>
        <begin position="22"/>
        <end position="47"/>
    </location>
</feature>
<dbReference type="EMBL" id="KZ308124">
    <property type="protein sequence ID" value="KAG8222139.1"/>
    <property type="molecule type" value="Genomic_DNA"/>
</dbReference>
<dbReference type="OrthoDB" id="6361347at2759"/>
<organism evidence="3 4">
    <name type="scientific">Ladona fulva</name>
    <name type="common">Scarce chaser dragonfly</name>
    <name type="synonym">Libellula fulva</name>
    <dbReference type="NCBI Taxonomy" id="123851"/>
    <lineage>
        <taxon>Eukaryota</taxon>
        <taxon>Metazoa</taxon>
        <taxon>Ecdysozoa</taxon>
        <taxon>Arthropoda</taxon>
        <taxon>Hexapoda</taxon>
        <taxon>Insecta</taxon>
        <taxon>Pterygota</taxon>
        <taxon>Palaeoptera</taxon>
        <taxon>Odonata</taxon>
        <taxon>Epiprocta</taxon>
        <taxon>Anisoptera</taxon>
        <taxon>Libelluloidea</taxon>
        <taxon>Libellulidae</taxon>
        <taxon>Ladona</taxon>
    </lineage>
</organism>
<protein>
    <submittedName>
        <fullName evidence="3">Uncharacterized protein</fullName>
    </submittedName>
</protein>